<keyword evidence="3" id="KW-1185">Reference proteome</keyword>
<dbReference type="EMBL" id="JASCTH010000035">
    <property type="protein sequence ID" value="MDI6104630.1"/>
    <property type="molecule type" value="Genomic_DNA"/>
</dbReference>
<dbReference type="Proteomes" id="UP001241758">
    <property type="component" value="Unassembled WGS sequence"/>
</dbReference>
<accession>A0ABT6WYE7</accession>
<evidence type="ECO:0000256" key="1">
    <source>
        <dbReference type="SAM" id="MobiDB-lite"/>
    </source>
</evidence>
<dbReference type="RefSeq" id="WP_282766031.1">
    <property type="nucleotide sequence ID" value="NZ_JASCTH010000035.1"/>
</dbReference>
<feature type="compositionally biased region" description="Low complexity" evidence="1">
    <location>
        <begin position="311"/>
        <end position="336"/>
    </location>
</feature>
<evidence type="ECO:0000313" key="2">
    <source>
        <dbReference type="EMBL" id="MDI6104630.1"/>
    </source>
</evidence>
<gene>
    <name evidence="2" type="ORF">QLQ12_39170</name>
</gene>
<name>A0ABT6WYE7_9ACTN</name>
<comment type="caution">
    <text evidence="2">The sequence shown here is derived from an EMBL/GenBank/DDBJ whole genome shotgun (WGS) entry which is preliminary data.</text>
</comment>
<reference evidence="2 3" key="1">
    <citation type="submission" date="2023-05" db="EMBL/GenBank/DDBJ databases">
        <title>Actinoplanes sp. NEAU-A12 genome sequencing.</title>
        <authorList>
            <person name="Wang Z.-S."/>
        </authorList>
    </citation>
    <scope>NUCLEOTIDE SEQUENCE [LARGE SCALE GENOMIC DNA]</scope>
    <source>
        <strain evidence="2 3">NEAU-A12</strain>
    </source>
</reference>
<organism evidence="2 3">
    <name type="scientific">Actinoplanes sandaracinus</name>
    <dbReference type="NCBI Taxonomy" id="3045177"/>
    <lineage>
        <taxon>Bacteria</taxon>
        <taxon>Bacillati</taxon>
        <taxon>Actinomycetota</taxon>
        <taxon>Actinomycetes</taxon>
        <taxon>Micromonosporales</taxon>
        <taxon>Micromonosporaceae</taxon>
        <taxon>Actinoplanes</taxon>
    </lineage>
</organism>
<evidence type="ECO:0000313" key="3">
    <source>
        <dbReference type="Proteomes" id="UP001241758"/>
    </source>
</evidence>
<sequence length="380" mass="40941">MNLIVSEQPVGRVQFAKPALGPGFAVVYAKSDGTVVNLGRRLDFGEALSGMFRTAFEVDVRRQKTDLTTRDSDLPTRDDRFSFVATVTVGWQVTAPETVVRENVRDGGAAIGRRVLSLMRGISRRYEITECEQVEREINDLHRSGPIAVPELGLSIDHVSAFVTLDDAARDYLQRQVGIERRKDLDGREQDLENQRLNGVMAAVQGEMGLIALHLRHHPQDGLQVLQLMHARQQELAQRQQERFASSEAIFTKMLDEGLVQAADVEEIRKQVLANTLSVISGTTGTQPPMLTAQATVQTAAPASLPPPGPAAQGSAAQGPAGPAAPVSPAAPATRPAPRRRPPGNTQTADPGQTATPPVDPNGVGGWRPRRSPQSGTSTS</sequence>
<proteinExistence type="predicted"/>
<feature type="compositionally biased region" description="Polar residues" evidence="1">
    <location>
        <begin position="345"/>
        <end position="356"/>
    </location>
</feature>
<protein>
    <recommendedName>
        <fullName evidence="4">Band 7 domain-containing protein</fullName>
    </recommendedName>
</protein>
<evidence type="ECO:0008006" key="4">
    <source>
        <dbReference type="Google" id="ProtNLM"/>
    </source>
</evidence>
<feature type="region of interest" description="Disordered" evidence="1">
    <location>
        <begin position="296"/>
        <end position="380"/>
    </location>
</feature>